<dbReference type="OrthoDB" id="9775594at2"/>
<dbReference type="RefSeq" id="WP_005998303.1">
    <property type="nucleotide sequence ID" value="NZ_AAEW02000003.1"/>
</dbReference>
<reference evidence="3" key="1">
    <citation type="submission" date="2006-05" db="EMBL/GenBank/DDBJ databases">
        <title>Annotation of the draft genome assembly of Desulfuromonas acetoxidans DSM 684.</title>
        <authorList>
            <consortium name="US DOE Joint Genome Institute (JGI-ORNL)"/>
            <person name="Larimer F."/>
            <person name="Land M."/>
            <person name="Hauser L."/>
        </authorList>
    </citation>
    <scope>NUCLEOTIDE SEQUENCE [LARGE SCALE GENOMIC DNA]</scope>
    <source>
        <strain evidence="3">DSM 684</strain>
    </source>
</reference>
<keyword evidence="4" id="KW-1185">Reference proteome</keyword>
<feature type="chain" id="PRO_5004192406" evidence="1">
    <location>
        <begin position="22"/>
        <end position="346"/>
    </location>
</feature>
<dbReference type="Gene3D" id="1.20.58.2180">
    <property type="match status" value="1"/>
</dbReference>
<dbReference type="Gene3D" id="3.40.50.1980">
    <property type="entry name" value="Nitrogenase molybdenum iron protein domain"/>
    <property type="match status" value="2"/>
</dbReference>
<evidence type="ECO:0000256" key="1">
    <source>
        <dbReference type="SAM" id="SignalP"/>
    </source>
</evidence>
<proteinExistence type="predicted"/>
<accession>Q1K2P4</accession>
<sequence>MRGLLLLICCVFVMFPNVAPASQGGHRDAQPQRIYGTAPPITHLLYVLGADGLIAVNAPLRNPSNNADDRFLREWFRHLPVLGGWHGNRHPNLEEILRQKPDLIVSWDTPLLQDKVDGDLGRIGYKALAVNIDDTANYPQVFRQLSAVIGRAKRGEALAVWAEQQIDDLQRFVATIPPDERVRVYYAEGRDGLQTECAGSFHAEPLRYAGGINVHQGRQTTVTGLQSINMEQLLAYDPEVIVVQNPLCYRELFDDPLWQQLTAVRQGRVALVPKTPFNWLDRPPSFMRLIGGHWLAAQFYPQRYPYDVKAKARAFFELFFGVRVDEDDLSRMMFPAATRAIGKGGA</sequence>
<dbReference type="GO" id="GO:0071281">
    <property type="term" value="P:cellular response to iron ion"/>
    <property type="evidence" value="ECO:0007669"/>
    <property type="project" value="TreeGrafter"/>
</dbReference>
<organism evidence="3 4">
    <name type="scientific">Desulfuromonas acetoxidans (strain DSM 684 / 11070)</name>
    <dbReference type="NCBI Taxonomy" id="281689"/>
    <lineage>
        <taxon>Bacteria</taxon>
        <taxon>Pseudomonadati</taxon>
        <taxon>Thermodesulfobacteriota</taxon>
        <taxon>Desulfuromonadia</taxon>
        <taxon>Desulfuromonadales</taxon>
        <taxon>Desulfuromonadaceae</taxon>
        <taxon>Desulfuromonas</taxon>
    </lineage>
</organism>
<dbReference type="InterPro" id="IPR050902">
    <property type="entry name" value="ABC_Transporter_SBP"/>
</dbReference>
<evidence type="ECO:0000259" key="2">
    <source>
        <dbReference type="PROSITE" id="PS50983"/>
    </source>
</evidence>
<protein>
    <submittedName>
        <fullName evidence="3">Periplasmic binding protein</fullName>
    </submittedName>
</protein>
<dbReference type="SUPFAM" id="SSF53807">
    <property type="entry name" value="Helical backbone' metal receptor"/>
    <property type="match status" value="1"/>
</dbReference>
<evidence type="ECO:0000313" key="3">
    <source>
        <dbReference type="EMBL" id="EAT16837.1"/>
    </source>
</evidence>
<feature type="domain" description="Fe/B12 periplasmic-binding" evidence="2">
    <location>
        <begin position="33"/>
        <end position="303"/>
    </location>
</feature>
<dbReference type="PROSITE" id="PS50983">
    <property type="entry name" value="FE_B12_PBP"/>
    <property type="match status" value="1"/>
</dbReference>
<reference evidence="3" key="2">
    <citation type="submission" date="2006-05" db="EMBL/GenBank/DDBJ databases">
        <title>Sequencing of the draft genome and assembly of Desulfuromonas acetoxidans DSM 684.</title>
        <authorList>
            <consortium name="US DOE Joint Genome Institute (JGI-PGF)"/>
            <person name="Copeland A."/>
            <person name="Lucas S."/>
            <person name="Lapidus A."/>
            <person name="Barry K."/>
            <person name="Detter J.C."/>
            <person name="Glavina del Rio T."/>
            <person name="Hammon N."/>
            <person name="Israni S."/>
            <person name="Dalin E."/>
            <person name="Tice H."/>
            <person name="Bruce D."/>
            <person name="Pitluck S."/>
            <person name="Richardson P."/>
        </authorList>
    </citation>
    <scope>NUCLEOTIDE SEQUENCE [LARGE SCALE GENOMIC DNA]</scope>
    <source>
        <strain evidence="3">DSM 684</strain>
    </source>
</reference>
<dbReference type="PANTHER" id="PTHR30535">
    <property type="entry name" value="VITAMIN B12-BINDING PROTEIN"/>
    <property type="match status" value="1"/>
</dbReference>
<dbReference type="PANTHER" id="PTHR30535:SF34">
    <property type="entry name" value="MOLYBDATE-BINDING PROTEIN MOLA"/>
    <property type="match status" value="1"/>
</dbReference>
<dbReference type="Pfam" id="PF01497">
    <property type="entry name" value="Peripla_BP_2"/>
    <property type="match status" value="1"/>
</dbReference>
<dbReference type="AlphaFoldDB" id="Q1K2P4"/>
<dbReference type="InterPro" id="IPR002491">
    <property type="entry name" value="ABC_transptr_periplasmic_BD"/>
</dbReference>
<feature type="signal peptide" evidence="1">
    <location>
        <begin position="1"/>
        <end position="21"/>
    </location>
</feature>
<keyword evidence="1" id="KW-0732">Signal</keyword>
<gene>
    <name evidence="3" type="ORF">Dace_2089</name>
</gene>
<evidence type="ECO:0000313" key="4">
    <source>
        <dbReference type="Proteomes" id="UP000005695"/>
    </source>
</evidence>
<dbReference type="Proteomes" id="UP000005695">
    <property type="component" value="Unassembled WGS sequence"/>
</dbReference>
<comment type="caution">
    <text evidence="3">The sequence shown here is derived from an EMBL/GenBank/DDBJ whole genome shotgun (WGS) entry which is preliminary data.</text>
</comment>
<name>Q1K2P4_DESA6</name>
<dbReference type="EMBL" id="AAEW02000003">
    <property type="protein sequence ID" value="EAT16837.1"/>
    <property type="molecule type" value="Genomic_DNA"/>
</dbReference>